<evidence type="ECO:0000313" key="1">
    <source>
        <dbReference type="EMBL" id="OPJ81150.1"/>
    </source>
</evidence>
<accession>A0A1V4K9K6</accession>
<dbReference type="EMBL" id="LSYS01004095">
    <property type="protein sequence ID" value="OPJ81150.1"/>
    <property type="molecule type" value="Genomic_DNA"/>
</dbReference>
<proteinExistence type="predicted"/>
<evidence type="ECO:0000313" key="2">
    <source>
        <dbReference type="Proteomes" id="UP000190648"/>
    </source>
</evidence>
<dbReference type="Proteomes" id="UP000190648">
    <property type="component" value="Unassembled WGS sequence"/>
</dbReference>
<gene>
    <name evidence="1" type="ORF">AV530_002908</name>
</gene>
<keyword evidence="2" id="KW-1185">Reference proteome</keyword>
<reference evidence="1 2" key="1">
    <citation type="submission" date="2016-02" db="EMBL/GenBank/DDBJ databases">
        <title>Band-tailed pigeon sequencing and assembly.</title>
        <authorList>
            <person name="Soares A.E."/>
            <person name="Novak B.J."/>
            <person name="Rice E.S."/>
            <person name="O'Connell B."/>
            <person name="Chang D."/>
            <person name="Weber S."/>
            <person name="Shapiro B."/>
        </authorList>
    </citation>
    <scope>NUCLEOTIDE SEQUENCE [LARGE SCALE GENOMIC DNA]</scope>
    <source>
        <strain evidence="1">BTP2013</strain>
        <tissue evidence="1">Blood</tissue>
    </source>
</reference>
<protein>
    <submittedName>
        <fullName evidence="1">Uncharacterized protein</fullName>
    </submittedName>
</protein>
<comment type="caution">
    <text evidence="1">The sequence shown here is derived from an EMBL/GenBank/DDBJ whole genome shotgun (WGS) entry which is preliminary data.</text>
</comment>
<organism evidence="1 2">
    <name type="scientific">Patagioenas fasciata monilis</name>
    <dbReference type="NCBI Taxonomy" id="372326"/>
    <lineage>
        <taxon>Eukaryota</taxon>
        <taxon>Metazoa</taxon>
        <taxon>Chordata</taxon>
        <taxon>Craniata</taxon>
        <taxon>Vertebrata</taxon>
        <taxon>Euteleostomi</taxon>
        <taxon>Archelosauria</taxon>
        <taxon>Archosauria</taxon>
        <taxon>Dinosauria</taxon>
        <taxon>Saurischia</taxon>
        <taxon>Theropoda</taxon>
        <taxon>Coelurosauria</taxon>
        <taxon>Aves</taxon>
        <taxon>Neognathae</taxon>
        <taxon>Neoaves</taxon>
        <taxon>Columbimorphae</taxon>
        <taxon>Columbiformes</taxon>
        <taxon>Columbidae</taxon>
        <taxon>Patagioenas</taxon>
    </lineage>
</organism>
<name>A0A1V4K9K6_PATFA</name>
<sequence>MLHTELRENTGLCREAPPELPQRGRGFLRAALGGSVLPAALRGQAGEHLSEAAISTDPCHTVTPTSPRLEPNDIDHCYFTNTFASTLCWTRSGTEHETEFLKTQFYPVHV</sequence>
<dbReference type="AlphaFoldDB" id="A0A1V4K9K6"/>